<sequence>MAVKGVFFVCVVLTSILYSSLAFPAKERDEEEEEITSHLDHKAVAKKLFEGDIVLSAFDNRFVDTREQETSTEIWGKAGKKRNANRKQNGTVAKQNGYQPTVLEAIAEYHKHTCLTFVERTKEPNWLQLFTKTGEAHNFNKYDRGKVDMLKVPYDYDSIMHYGTDGFSKNGKATLRSIKDPSRALGQRNGFTPTDIQEINSLYECANAISSGPGWSSWSTFGPCSSHCRKIRQRFCASPNKDADCPGQSYGVESQEVVCPDQECNAPIDGHWGRWSSWGSCSKTCGDGTKARTRKCDDPTPANSGKSCSGDDKEQVACITRRCGLGADDCDFDYDGFCRWSNDPKNTDRFQWQGGSGATPSSSTGPSEDHTSGA</sequence>
<protein>
    <recommendedName>
        <fullName evidence="15">Metalloendopeptidase</fullName>
    </recommendedName>
</protein>
<dbReference type="Gene3D" id="2.20.100.10">
    <property type="entry name" value="Thrombospondin type-1 (TSP1) repeat"/>
    <property type="match status" value="2"/>
</dbReference>
<dbReference type="FunFam" id="2.20.100.10:FF:000007">
    <property type="entry name" value="Thrombospondin 1"/>
    <property type="match status" value="1"/>
</dbReference>
<feature type="binding site" evidence="8">
    <location>
        <position position="137"/>
    </location>
    <ligand>
        <name>Zn(2+)</name>
        <dbReference type="ChEBI" id="CHEBI:29105"/>
        <note>catalytic</note>
    </ligand>
</feature>
<keyword evidence="14" id="KW-1185">Reference proteome</keyword>
<evidence type="ECO:0000313" key="14">
    <source>
        <dbReference type="Proteomes" id="UP001163046"/>
    </source>
</evidence>
<evidence type="ECO:0000259" key="12">
    <source>
        <dbReference type="PROSITE" id="PS51864"/>
    </source>
</evidence>
<keyword evidence="3" id="KW-0677">Repeat</keyword>
<feature type="domain" description="MAM" evidence="11">
    <location>
        <begin position="328"/>
        <end position="374"/>
    </location>
</feature>
<feature type="domain" description="Peptidase M12A" evidence="12">
    <location>
        <begin position="137"/>
        <end position="206"/>
    </location>
</feature>
<feature type="region of interest" description="Disordered" evidence="9">
    <location>
        <begin position="290"/>
        <end position="311"/>
    </location>
</feature>
<dbReference type="Pfam" id="PF01400">
    <property type="entry name" value="Astacin"/>
    <property type="match status" value="1"/>
</dbReference>
<dbReference type="PROSITE" id="PS51864">
    <property type="entry name" value="ASTACIN"/>
    <property type="match status" value="1"/>
</dbReference>
<evidence type="ECO:0008006" key="15">
    <source>
        <dbReference type="Google" id="ProtNLM"/>
    </source>
</evidence>
<dbReference type="Gene3D" id="3.40.390.10">
    <property type="entry name" value="Collagenase (Catalytic Domain)"/>
    <property type="match status" value="2"/>
</dbReference>
<dbReference type="GO" id="GO:0008270">
    <property type="term" value="F:zinc ion binding"/>
    <property type="evidence" value="ECO:0007669"/>
    <property type="project" value="UniProtKB-UniRule"/>
</dbReference>
<dbReference type="AlphaFoldDB" id="A0A9W9ZUW0"/>
<evidence type="ECO:0000256" key="1">
    <source>
        <dbReference type="ARBA" id="ARBA00004167"/>
    </source>
</evidence>
<reference evidence="13" key="1">
    <citation type="submission" date="2023-01" db="EMBL/GenBank/DDBJ databases">
        <title>Genome assembly of the deep-sea coral Lophelia pertusa.</title>
        <authorList>
            <person name="Herrera S."/>
            <person name="Cordes E."/>
        </authorList>
    </citation>
    <scope>NUCLEOTIDE SEQUENCE</scope>
    <source>
        <strain evidence="13">USNM1676648</strain>
        <tissue evidence="13">Polyp</tissue>
    </source>
</reference>
<dbReference type="EMBL" id="MU825873">
    <property type="protein sequence ID" value="KAJ7387604.1"/>
    <property type="molecule type" value="Genomic_DNA"/>
</dbReference>
<proteinExistence type="predicted"/>
<comment type="caution">
    <text evidence="8">Lacks conserved residue(s) required for the propagation of feature annotation.</text>
</comment>
<feature type="signal peptide" evidence="10">
    <location>
        <begin position="1"/>
        <end position="22"/>
    </location>
</feature>
<dbReference type="GO" id="GO:0004222">
    <property type="term" value="F:metalloendopeptidase activity"/>
    <property type="evidence" value="ECO:0007669"/>
    <property type="project" value="InterPro"/>
</dbReference>
<dbReference type="InterPro" id="IPR024079">
    <property type="entry name" value="MetalloPept_cat_dom_sf"/>
</dbReference>
<accession>A0A9W9ZUW0</accession>
<evidence type="ECO:0000256" key="9">
    <source>
        <dbReference type="SAM" id="MobiDB-lite"/>
    </source>
</evidence>
<comment type="subcellular location">
    <subcellularLocation>
        <location evidence="1">Membrane</location>
        <topology evidence="1">Single-pass membrane protein</topology>
    </subcellularLocation>
</comment>
<dbReference type="GO" id="GO:0006508">
    <property type="term" value="P:proteolysis"/>
    <property type="evidence" value="ECO:0007669"/>
    <property type="project" value="InterPro"/>
</dbReference>
<dbReference type="InterPro" id="IPR000884">
    <property type="entry name" value="TSP1_rpt"/>
</dbReference>
<comment type="caution">
    <text evidence="13">The sequence shown here is derived from an EMBL/GenBank/DDBJ whole genome shotgun (WGS) entry which is preliminary data.</text>
</comment>
<dbReference type="PRINTS" id="PR01705">
    <property type="entry name" value="TSP1REPEAT"/>
</dbReference>
<dbReference type="SUPFAM" id="SSF55486">
    <property type="entry name" value="Metalloproteases ('zincins'), catalytic domain"/>
    <property type="match status" value="1"/>
</dbReference>
<dbReference type="Gene3D" id="2.60.120.200">
    <property type="match status" value="1"/>
</dbReference>
<dbReference type="PROSITE" id="PS50092">
    <property type="entry name" value="TSP1"/>
    <property type="match status" value="2"/>
</dbReference>
<dbReference type="PROSITE" id="PS50060">
    <property type="entry name" value="MAM_2"/>
    <property type="match status" value="1"/>
</dbReference>
<evidence type="ECO:0000256" key="4">
    <source>
        <dbReference type="ARBA" id="ARBA00022989"/>
    </source>
</evidence>
<dbReference type="PANTHER" id="PTHR10127:SF850">
    <property type="entry name" value="METALLOENDOPEPTIDASE"/>
    <property type="match status" value="1"/>
</dbReference>
<dbReference type="Proteomes" id="UP001163046">
    <property type="component" value="Unassembled WGS sequence"/>
</dbReference>
<keyword evidence="2" id="KW-0812">Transmembrane</keyword>
<feature type="region of interest" description="Disordered" evidence="9">
    <location>
        <begin position="349"/>
        <end position="374"/>
    </location>
</feature>
<keyword evidence="5" id="KW-0472">Membrane</keyword>
<dbReference type="SUPFAM" id="SSF82895">
    <property type="entry name" value="TSP-1 type 1 repeat"/>
    <property type="match status" value="1"/>
</dbReference>
<keyword evidence="7" id="KW-0325">Glycoprotein</keyword>
<evidence type="ECO:0000256" key="3">
    <source>
        <dbReference type="ARBA" id="ARBA00022737"/>
    </source>
</evidence>
<dbReference type="PANTHER" id="PTHR10127">
    <property type="entry name" value="DISCOIDIN, CUB, EGF, LAMININ , AND ZINC METALLOPROTEASE DOMAIN CONTAINING"/>
    <property type="match status" value="1"/>
</dbReference>
<keyword evidence="8" id="KW-0479">Metal-binding</keyword>
<evidence type="ECO:0000256" key="7">
    <source>
        <dbReference type="ARBA" id="ARBA00023180"/>
    </source>
</evidence>
<evidence type="ECO:0000256" key="8">
    <source>
        <dbReference type="PROSITE-ProRule" id="PRU01211"/>
    </source>
</evidence>
<name>A0A9W9ZUW0_9CNID</name>
<evidence type="ECO:0000256" key="5">
    <source>
        <dbReference type="ARBA" id="ARBA00023136"/>
    </source>
</evidence>
<gene>
    <name evidence="13" type="ORF">OS493_000939</name>
</gene>
<dbReference type="OrthoDB" id="291007at2759"/>
<keyword evidence="8" id="KW-0862">Zinc</keyword>
<keyword evidence="4" id="KW-1133">Transmembrane helix</keyword>
<evidence type="ECO:0000256" key="10">
    <source>
        <dbReference type="SAM" id="SignalP"/>
    </source>
</evidence>
<keyword evidence="10" id="KW-0732">Signal</keyword>
<dbReference type="SMART" id="SM00209">
    <property type="entry name" value="TSP1"/>
    <property type="match status" value="2"/>
</dbReference>
<evidence type="ECO:0000259" key="11">
    <source>
        <dbReference type="PROSITE" id="PS50060"/>
    </source>
</evidence>
<dbReference type="InterPro" id="IPR001506">
    <property type="entry name" value="Peptidase_M12A"/>
</dbReference>
<comment type="cofactor">
    <cofactor evidence="8">
        <name>Zn(2+)</name>
        <dbReference type="ChEBI" id="CHEBI:29105"/>
    </cofactor>
    <text evidence="8">Binds 1 zinc ion per subunit.</text>
</comment>
<evidence type="ECO:0000256" key="6">
    <source>
        <dbReference type="ARBA" id="ARBA00023157"/>
    </source>
</evidence>
<feature type="non-terminal residue" evidence="13">
    <location>
        <position position="1"/>
    </location>
</feature>
<dbReference type="GO" id="GO:0016020">
    <property type="term" value="C:membrane"/>
    <property type="evidence" value="ECO:0007669"/>
    <property type="project" value="UniProtKB-SubCell"/>
</dbReference>
<dbReference type="InterPro" id="IPR000998">
    <property type="entry name" value="MAM_dom"/>
</dbReference>
<organism evidence="13 14">
    <name type="scientific">Desmophyllum pertusum</name>
    <dbReference type="NCBI Taxonomy" id="174260"/>
    <lineage>
        <taxon>Eukaryota</taxon>
        <taxon>Metazoa</taxon>
        <taxon>Cnidaria</taxon>
        <taxon>Anthozoa</taxon>
        <taxon>Hexacorallia</taxon>
        <taxon>Scleractinia</taxon>
        <taxon>Caryophylliina</taxon>
        <taxon>Caryophylliidae</taxon>
        <taxon>Desmophyllum</taxon>
    </lineage>
</organism>
<feature type="chain" id="PRO_5040813486" description="Metalloendopeptidase" evidence="10">
    <location>
        <begin position="23"/>
        <end position="374"/>
    </location>
</feature>
<evidence type="ECO:0000313" key="13">
    <source>
        <dbReference type="EMBL" id="KAJ7387604.1"/>
    </source>
</evidence>
<dbReference type="InterPro" id="IPR036383">
    <property type="entry name" value="TSP1_rpt_sf"/>
</dbReference>
<keyword evidence="6" id="KW-1015">Disulfide bond</keyword>
<evidence type="ECO:0000256" key="2">
    <source>
        <dbReference type="ARBA" id="ARBA00022692"/>
    </source>
</evidence>
<dbReference type="Pfam" id="PF00090">
    <property type="entry name" value="TSP_1"/>
    <property type="match status" value="2"/>
</dbReference>